<evidence type="ECO:0000256" key="2">
    <source>
        <dbReference type="SAM" id="SignalP"/>
    </source>
</evidence>
<gene>
    <name evidence="3" type="ORF">H9646_06400</name>
</gene>
<dbReference type="Gene3D" id="3.40.190.150">
    <property type="entry name" value="Bordetella uptake gene, domain 1"/>
    <property type="match status" value="1"/>
</dbReference>
<dbReference type="PANTHER" id="PTHR42928">
    <property type="entry name" value="TRICARBOXYLATE-BINDING PROTEIN"/>
    <property type="match status" value="1"/>
</dbReference>
<evidence type="ECO:0000313" key="3">
    <source>
        <dbReference type="EMBL" id="MBD7960106.1"/>
    </source>
</evidence>
<dbReference type="PANTHER" id="PTHR42928:SF5">
    <property type="entry name" value="BLR1237 PROTEIN"/>
    <property type="match status" value="1"/>
</dbReference>
<evidence type="ECO:0000256" key="1">
    <source>
        <dbReference type="ARBA" id="ARBA00006987"/>
    </source>
</evidence>
<comment type="caution">
    <text evidence="3">The sequence shown here is derived from an EMBL/GenBank/DDBJ whole genome shotgun (WGS) entry which is preliminary data.</text>
</comment>
<protein>
    <submittedName>
        <fullName evidence="3">Tripartite tricarboxylate transporter substrate binding protein</fullName>
    </submittedName>
</protein>
<dbReference type="Gene3D" id="3.40.190.10">
    <property type="entry name" value="Periplasmic binding protein-like II"/>
    <property type="match status" value="1"/>
</dbReference>
<dbReference type="InterPro" id="IPR042100">
    <property type="entry name" value="Bug_dom1"/>
</dbReference>
<dbReference type="InterPro" id="IPR005064">
    <property type="entry name" value="BUG"/>
</dbReference>
<dbReference type="Proteomes" id="UP000634919">
    <property type="component" value="Unassembled WGS sequence"/>
</dbReference>
<accession>A0ABR8S9G6</accession>
<dbReference type="EMBL" id="JACSQK010000003">
    <property type="protein sequence ID" value="MBD7960106.1"/>
    <property type="molecule type" value="Genomic_DNA"/>
</dbReference>
<keyword evidence="4" id="KW-1185">Reference proteome</keyword>
<feature type="signal peptide" evidence="2">
    <location>
        <begin position="1"/>
        <end position="26"/>
    </location>
</feature>
<dbReference type="PIRSF" id="PIRSF017082">
    <property type="entry name" value="YflP"/>
    <property type="match status" value="1"/>
</dbReference>
<dbReference type="Pfam" id="PF03401">
    <property type="entry name" value="TctC"/>
    <property type="match status" value="1"/>
</dbReference>
<proteinExistence type="inferred from homology"/>
<feature type="chain" id="PRO_5046974139" evidence="2">
    <location>
        <begin position="27"/>
        <end position="326"/>
    </location>
</feature>
<reference evidence="3 4" key="1">
    <citation type="submission" date="2020-08" db="EMBL/GenBank/DDBJ databases">
        <title>A Genomic Blueprint of the Chicken Gut Microbiome.</title>
        <authorList>
            <person name="Gilroy R."/>
            <person name="Ravi A."/>
            <person name="Getino M."/>
            <person name="Pursley I."/>
            <person name="Horton D.L."/>
            <person name="Alikhan N.-F."/>
            <person name="Baker D."/>
            <person name="Gharbi K."/>
            <person name="Hall N."/>
            <person name="Watson M."/>
            <person name="Adriaenssens E.M."/>
            <person name="Foster-Nyarko E."/>
            <person name="Jarju S."/>
            <person name="Secka A."/>
            <person name="Antonio M."/>
            <person name="Oren A."/>
            <person name="Chaudhuri R."/>
            <person name="La Ragione R.M."/>
            <person name="Hildebrand F."/>
            <person name="Pallen M.J."/>
        </authorList>
    </citation>
    <scope>NUCLEOTIDE SEQUENCE [LARGE SCALE GENOMIC DNA]</scope>
    <source>
        <strain evidence="3 4">Sa2CVA6</strain>
    </source>
</reference>
<name>A0ABR8S9G6_9BURK</name>
<organism evidence="3 4">
    <name type="scientific">Comamonas avium</name>
    <dbReference type="NCBI Taxonomy" id="2762231"/>
    <lineage>
        <taxon>Bacteria</taxon>
        <taxon>Pseudomonadati</taxon>
        <taxon>Pseudomonadota</taxon>
        <taxon>Betaproteobacteria</taxon>
        <taxon>Burkholderiales</taxon>
        <taxon>Comamonadaceae</taxon>
        <taxon>Comamonas</taxon>
    </lineage>
</organism>
<sequence>MKSILKTSLYMALAAGALTSAPTLYAQSSTPLKIVIGFSAGGGLDNMSRALAEKLRTELGTTVIVENRPGAGTQLAVQAVKRAAPDGNTILISPATPFIIFPLTYDKLGYDPDRDFIPLAHLADAPMVASTSVNSSYNTMSEYLAWVKQQKDQTGVGMVSLGGTVHFGLLNLNKNTGHSLQPVAYKGAPGMLTDEIGGVLPIGIDTVGGQSELQRSGKIKYLGVTGTQRTPLLPNVPTMSESGAPGFELSTAWYGAFAPAGTPAPVVEKLQAVLIKIVKTPDFSASMAQLGLVTTGLPASALSQTIHTQREAFRPVVQKSGFKANQ</sequence>
<comment type="similarity">
    <text evidence="1">Belongs to the UPF0065 (bug) family.</text>
</comment>
<dbReference type="RefSeq" id="WP_191722513.1">
    <property type="nucleotide sequence ID" value="NZ_JACSQK010000003.1"/>
</dbReference>
<keyword evidence="2" id="KW-0732">Signal</keyword>
<evidence type="ECO:0000313" key="4">
    <source>
        <dbReference type="Proteomes" id="UP000634919"/>
    </source>
</evidence>